<dbReference type="GO" id="GO:0000463">
    <property type="term" value="P:maturation of LSU-rRNA from tricistronic rRNA transcript (SSU-rRNA, 5.8S rRNA, LSU-rRNA)"/>
    <property type="evidence" value="ECO:0007669"/>
    <property type="project" value="TreeGrafter"/>
</dbReference>
<evidence type="ECO:0000313" key="2">
    <source>
        <dbReference type="Proteomes" id="UP000595140"/>
    </source>
</evidence>
<dbReference type="AlphaFoldDB" id="A0A484KN11"/>
<name>A0A484KN11_9ASTE</name>
<evidence type="ECO:0000313" key="1">
    <source>
        <dbReference type="EMBL" id="VFQ63466.1"/>
    </source>
</evidence>
<dbReference type="GO" id="GO:0000466">
    <property type="term" value="P:maturation of 5.8S rRNA from tricistronic rRNA transcript (SSU-rRNA, 5.8S rRNA, LSU-rRNA)"/>
    <property type="evidence" value="ECO:0007669"/>
    <property type="project" value="TreeGrafter"/>
</dbReference>
<dbReference type="PANTHER" id="PTHR13500">
    <property type="entry name" value="NUCLEOLAR PRERIBOSOMAL-ASSOCIATED PROTEIN 1"/>
    <property type="match status" value="1"/>
</dbReference>
<gene>
    <name evidence="1" type="ORF">CCAM_LOCUS5242</name>
</gene>
<dbReference type="Proteomes" id="UP000595140">
    <property type="component" value="Unassembled WGS sequence"/>
</dbReference>
<reference evidence="1 2" key="1">
    <citation type="submission" date="2018-04" db="EMBL/GenBank/DDBJ databases">
        <authorList>
            <person name="Vogel A."/>
        </authorList>
    </citation>
    <scope>NUCLEOTIDE SEQUENCE [LARGE SCALE GENOMIC DNA]</scope>
</reference>
<organism evidence="1 2">
    <name type="scientific">Cuscuta campestris</name>
    <dbReference type="NCBI Taxonomy" id="132261"/>
    <lineage>
        <taxon>Eukaryota</taxon>
        <taxon>Viridiplantae</taxon>
        <taxon>Streptophyta</taxon>
        <taxon>Embryophyta</taxon>
        <taxon>Tracheophyta</taxon>
        <taxon>Spermatophyta</taxon>
        <taxon>Magnoliopsida</taxon>
        <taxon>eudicotyledons</taxon>
        <taxon>Gunneridae</taxon>
        <taxon>Pentapetalae</taxon>
        <taxon>asterids</taxon>
        <taxon>lamiids</taxon>
        <taxon>Solanales</taxon>
        <taxon>Convolvulaceae</taxon>
        <taxon>Cuscuteae</taxon>
        <taxon>Cuscuta</taxon>
        <taxon>Cuscuta subgen. Grammica</taxon>
        <taxon>Cuscuta sect. Cleistogrammica</taxon>
    </lineage>
</organism>
<proteinExistence type="predicted"/>
<dbReference type="PANTHER" id="PTHR13500:SF0">
    <property type="entry name" value="NUCLEOLAR PRE-RIBOSOMAL-ASSOCIATED PROTEIN 1"/>
    <property type="match status" value="1"/>
</dbReference>
<protein>
    <submittedName>
        <fullName evidence="1">Uncharacterized protein</fullName>
    </submittedName>
</protein>
<dbReference type="EMBL" id="OOIL02000294">
    <property type="protein sequence ID" value="VFQ63466.1"/>
    <property type="molecule type" value="Genomic_DNA"/>
</dbReference>
<sequence>MLILQILTLTWKISQKRKVFQPHFTLSVESLFHFCEAIDVCCNRCYSPIAKIGLEAVLMSTPPVGIIHADHEKVLKFLNWAISIAVQSETSGTRHVQDDCCNLKVFSEEEGENSLISKLLRWLTASAILGKISYNLKRFYSLDRSKLVNLQCLLAWDEERYFDSNKEFACQESILAMSIFYLQQLLGTNYKLLPSVVSGLLLLLHHLSSAGSEALVGDAAHVSELCKKVRCPVEANSSWRWAFYQPWKDHSSNLRDSEKVEEMHACQLLLLFVSKMLGGNSLFSGVFSIEEVEKLGVFEWERSILTLKE</sequence>
<dbReference type="InterPro" id="IPR039844">
    <property type="entry name" value="URB1"/>
</dbReference>
<keyword evidence="2" id="KW-1185">Reference proteome</keyword>
<dbReference type="OrthoDB" id="1303639at2759"/>
<accession>A0A484KN11</accession>
<dbReference type="GO" id="GO:0005730">
    <property type="term" value="C:nucleolus"/>
    <property type="evidence" value="ECO:0007669"/>
    <property type="project" value="TreeGrafter"/>
</dbReference>